<proteinExistence type="predicted"/>
<dbReference type="EMBL" id="QWEC01000006">
    <property type="protein sequence ID" value="RII98873.1"/>
    <property type="molecule type" value="Genomic_DNA"/>
</dbReference>
<keyword evidence="1" id="KW-0812">Transmembrane</keyword>
<name>A0A399NXI0_9MICO</name>
<evidence type="ECO:0000313" key="3">
    <source>
        <dbReference type="Proteomes" id="UP000266298"/>
    </source>
</evidence>
<protein>
    <submittedName>
        <fullName evidence="2">Uncharacterized protein</fullName>
    </submittedName>
</protein>
<evidence type="ECO:0000256" key="1">
    <source>
        <dbReference type="SAM" id="Phobius"/>
    </source>
</evidence>
<accession>A0A399NXI0</accession>
<keyword evidence="1" id="KW-0472">Membrane</keyword>
<dbReference type="RefSeq" id="WP_043584763.1">
    <property type="nucleotide sequence ID" value="NZ_QWEC01000006.1"/>
</dbReference>
<feature type="transmembrane region" description="Helical" evidence="1">
    <location>
        <begin position="52"/>
        <end position="75"/>
    </location>
</feature>
<feature type="transmembrane region" description="Helical" evidence="1">
    <location>
        <begin position="87"/>
        <end position="107"/>
    </location>
</feature>
<dbReference type="AlphaFoldDB" id="A0A399NXI0"/>
<keyword evidence="1" id="KW-1133">Transmembrane helix</keyword>
<gene>
    <name evidence="2" type="ORF">DZF96_01065</name>
</gene>
<feature type="transmembrane region" description="Helical" evidence="1">
    <location>
        <begin position="21"/>
        <end position="40"/>
    </location>
</feature>
<dbReference type="Proteomes" id="UP000266298">
    <property type="component" value="Unassembled WGS sequence"/>
</dbReference>
<evidence type="ECO:0000313" key="2">
    <source>
        <dbReference type="EMBL" id="RII98873.1"/>
    </source>
</evidence>
<reference evidence="2 3" key="1">
    <citation type="submission" date="2018-08" db="EMBL/GenBank/DDBJ databases">
        <title>Genome Sequence of Clavibacter michiganensis Subspecies type strains, and the Atypical Peach-Colored Strains Isolated from Tomato.</title>
        <authorList>
            <person name="Osdaghi E."/>
            <person name="Portier P."/>
            <person name="Briand M."/>
            <person name="Jacques M.-A."/>
        </authorList>
    </citation>
    <scope>NUCLEOTIDE SEQUENCE [LARGE SCALE GENOMIC DNA]</scope>
    <source>
        <strain evidence="2 3">CFBP 7493</strain>
    </source>
</reference>
<sequence length="117" mass="12845">MGIDTTNPPRAERRVRSSRGVATTATGFWILVFCFSVVWIPKYVTGFDGMLLFFPFYVPISFICLGLGIAGIIRWATTPAGYVAPRWVPWLASVAILAPYFMLGGNVPLELLGTNSN</sequence>
<comment type="caution">
    <text evidence="2">The sequence shown here is derived from an EMBL/GenBank/DDBJ whole genome shotgun (WGS) entry which is preliminary data.</text>
</comment>
<organism evidence="2 3">
    <name type="scientific">Clavibacter michiganensis</name>
    <dbReference type="NCBI Taxonomy" id="28447"/>
    <lineage>
        <taxon>Bacteria</taxon>
        <taxon>Bacillati</taxon>
        <taxon>Actinomycetota</taxon>
        <taxon>Actinomycetes</taxon>
        <taxon>Micrococcales</taxon>
        <taxon>Microbacteriaceae</taxon>
        <taxon>Clavibacter</taxon>
    </lineage>
</organism>